<dbReference type="AlphaFoldDB" id="A0A8H8SYQ2"/>
<dbReference type="InterPro" id="IPR011050">
    <property type="entry name" value="Pectin_lyase_fold/virulence"/>
</dbReference>
<proteinExistence type="inferred from homology"/>
<dbReference type="Proteomes" id="UP000650533">
    <property type="component" value="Chromosome 9"/>
</dbReference>
<evidence type="ECO:0000256" key="4">
    <source>
        <dbReference type="SAM" id="MobiDB-lite"/>
    </source>
</evidence>
<dbReference type="InterPro" id="IPR002022">
    <property type="entry name" value="Pec_lyase"/>
</dbReference>
<keyword evidence="3" id="KW-0119">Carbohydrate metabolism</keyword>
<keyword evidence="2 3" id="KW-0456">Lyase</keyword>
<dbReference type="GO" id="GO:0030570">
    <property type="term" value="F:pectate lyase activity"/>
    <property type="evidence" value="ECO:0007669"/>
    <property type="project" value="InterPro"/>
</dbReference>
<feature type="compositionally biased region" description="Basic and acidic residues" evidence="4">
    <location>
        <begin position="414"/>
        <end position="437"/>
    </location>
</feature>
<evidence type="ECO:0000256" key="3">
    <source>
        <dbReference type="RuleBase" id="RU361173"/>
    </source>
</evidence>
<organism evidence="6 7">
    <name type="scientific">Rhizoctonia solani</name>
    <dbReference type="NCBI Taxonomy" id="456999"/>
    <lineage>
        <taxon>Eukaryota</taxon>
        <taxon>Fungi</taxon>
        <taxon>Dikarya</taxon>
        <taxon>Basidiomycota</taxon>
        <taxon>Agaricomycotina</taxon>
        <taxon>Agaricomycetes</taxon>
        <taxon>Cantharellales</taxon>
        <taxon>Ceratobasidiaceae</taxon>
        <taxon>Rhizoctonia</taxon>
    </lineage>
</organism>
<keyword evidence="3" id="KW-0624">Polysaccharide degradation</keyword>
<protein>
    <submittedName>
        <fullName evidence="6">Pectate lyase</fullName>
    </submittedName>
</protein>
<gene>
    <name evidence="6" type="ORF">RhiXN_07790</name>
</gene>
<evidence type="ECO:0000256" key="1">
    <source>
        <dbReference type="ARBA" id="ARBA00010980"/>
    </source>
</evidence>
<feature type="region of interest" description="Disordered" evidence="4">
    <location>
        <begin position="411"/>
        <end position="460"/>
    </location>
</feature>
<dbReference type="GeneID" id="67030069"/>
<sequence length="976" mass="109351">MHSVSRRIHSSSTWLKKLKIPDTDVPKKPHIPSPKEKELMFKRRVEKAERDERVDISMSLTEVKTYQGGFTQPRNLRASNWFPGGTYIAKNKVYEKPLDSAYTPHTVYILESRYPIKTEEAGRPDVPEHIVDVIHQPLWLRHLKYKNSTKVGGHTRLSMDAAWWPFLSRRIRKTEPEVWWEKGEDPEQLRLEALGLTESDGPPEPLREFYKDITQYRANGSKIVEVTPTKTISPQRKGMSIGEIRAEYEPLLEKEPFWRPLVAVTLATRPLANTLVRLCRSLPRGLAFYASIDTHDRKTVLSFPDRMRLLRLRRMRELTIEIARRLEGYYGGFIGIRFNQNDKGRAIRGERLEQPLPDSLRVVKVGLGEWYGLEKEMELWKLEAADAGVEIDIKPMDEWGRRLDENGAVLPGQEIEKDAEYQDHEKQTFDSQDKDDALKDEEDGDKVTDDRKQRTMRVGSAVKSEKDATIGMEKKIASAVHIRTVSRAEHINCLFAALEHCRMTKGQVYGLKPYTGAPPNLPSRKPFGFASKSTGGSLNASAVYLATNAAELREALALPYTKTVYVKGVINGNEFDDGTRASCQDYIDATGSAGAAIRTYNFTEYIYSLNSTYLAEVSAAAAANKPFNGRNATEYRSYLGKLNGWRPVVSNTQKATVGFRVPSNTSIIGLDSSAALNGINLYLNSVDNIWIRNLKLVSPADCFPAPETYPSSWNAKFDAVGLVTATNVWVDGCELQDQLNGEYVDPDIIPPGWEVDRFDGLFDCEDGSDNVTFSHNIVKNHHKSLLLGGGAKEADRDLGKMRFTIFGNHFQNSASRNPLMRFGSYDIAANLFESTNNKNPVYKRATAPADAVFQYHMGVYNQSRVQLQDNVFIQTGSVPDDISRIFTVTENLLKDRPAKLCVRPGSFTSTMNTKAVDLVGAAKGALDYAVSKGRAVAAGLVFTCDGFTAVGTPVSTAFKTYSEVQAYVRAQSGQKK</sequence>
<dbReference type="SMART" id="SM00656">
    <property type="entry name" value="Amb_all"/>
    <property type="match status" value="1"/>
</dbReference>
<dbReference type="InterPro" id="IPR012334">
    <property type="entry name" value="Pectin_lyas_fold"/>
</dbReference>
<evidence type="ECO:0000313" key="7">
    <source>
        <dbReference type="Proteomes" id="UP000650533"/>
    </source>
</evidence>
<feature type="domain" description="Pectate lyase" evidence="5">
    <location>
        <begin position="610"/>
        <end position="878"/>
    </location>
</feature>
<comment type="similarity">
    <text evidence="1 3">Belongs to the polysaccharide lyase 1 family.</text>
</comment>
<accession>A0A8H8SYQ2</accession>
<evidence type="ECO:0000256" key="2">
    <source>
        <dbReference type="ARBA" id="ARBA00023239"/>
    </source>
</evidence>
<keyword evidence="3" id="KW-0964">Secreted</keyword>
<dbReference type="RefSeq" id="XP_043182991.1">
    <property type="nucleotide sequence ID" value="XM_043327606.1"/>
</dbReference>
<name>A0A8H8SYQ2_9AGAM</name>
<evidence type="ECO:0000259" key="5">
    <source>
        <dbReference type="SMART" id="SM00656"/>
    </source>
</evidence>
<comment type="subcellular location">
    <subcellularLocation>
        <location evidence="3">Secreted</location>
    </subcellularLocation>
</comment>
<dbReference type="EMBL" id="CP059666">
    <property type="protein sequence ID" value="QRW22754.1"/>
    <property type="molecule type" value="Genomic_DNA"/>
</dbReference>
<dbReference type="InterPro" id="IPR045032">
    <property type="entry name" value="PEL"/>
</dbReference>
<dbReference type="KEGG" id="rsx:RhiXN_07790"/>
<evidence type="ECO:0000313" key="6">
    <source>
        <dbReference type="EMBL" id="QRW22754.1"/>
    </source>
</evidence>
<dbReference type="Gene3D" id="2.160.20.10">
    <property type="entry name" value="Single-stranded right-handed beta-helix, Pectin lyase-like"/>
    <property type="match status" value="1"/>
</dbReference>
<dbReference type="Pfam" id="PF00544">
    <property type="entry name" value="Pectate_lyase_4"/>
    <property type="match status" value="1"/>
</dbReference>
<dbReference type="GO" id="GO:0000272">
    <property type="term" value="P:polysaccharide catabolic process"/>
    <property type="evidence" value="ECO:0007669"/>
    <property type="project" value="UniProtKB-KW"/>
</dbReference>
<dbReference type="GO" id="GO:0005576">
    <property type="term" value="C:extracellular region"/>
    <property type="evidence" value="ECO:0007669"/>
    <property type="project" value="UniProtKB-SubCell"/>
</dbReference>
<dbReference type="PANTHER" id="PTHR31683:SF18">
    <property type="entry name" value="PECTATE LYASE 21-RELATED"/>
    <property type="match status" value="1"/>
</dbReference>
<reference evidence="6" key="1">
    <citation type="submission" date="2020-05" db="EMBL/GenBank/DDBJ databases">
        <title>Evolutionary and genomic comparisons of hybrid uninucleate and nonhybrid Rhizoctonia fungi.</title>
        <authorList>
            <person name="Li C."/>
            <person name="Chen X."/>
        </authorList>
    </citation>
    <scope>NUCLEOTIDE SEQUENCE</scope>
    <source>
        <strain evidence="6">AG-1 IA</strain>
    </source>
</reference>
<dbReference type="PANTHER" id="PTHR31683">
    <property type="entry name" value="PECTATE LYASE 18-RELATED"/>
    <property type="match status" value="1"/>
</dbReference>
<dbReference type="SUPFAM" id="SSF51126">
    <property type="entry name" value="Pectin lyase-like"/>
    <property type="match status" value="1"/>
</dbReference>